<dbReference type="PANTHER" id="PTHR37299">
    <property type="entry name" value="TRANSCRIPTIONAL REGULATOR-RELATED"/>
    <property type="match status" value="1"/>
</dbReference>
<dbReference type="RefSeq" id="WP_190327401.1">
    <property type="nucleotide sequence ID" value="NZ_CP061171.1"/>
</dbReference>
<reference evidence="4 5" key="1">
    <citation type="submission" date="2020-09" db="EMBL/GenBank/DDBJ databases">
        <title>Pedobacter sp. SW-16 isolated from soil near Yeocheon.</title>
        <authorList>
            <person name="Im H.S."/>
            <person name="Joung Y."/>
            <person name="Lee S.-S."/>
        </authorList>
    </citation>
    <scope>NUCLEOTIDE SEQUENCE [LARGE SCALE GENOMIC DNA]</scope>
    <source>
        <strain evidence="4 5">SW-16</strain>
    </source>
</reference>
<accession>A0ABX6TJD9</accession>
<dbReference type="Pfam" id="PF04397">
    <property type="entry name" value="LytTR"/>
    <property type="match status" value="1"/>
</dbReference>
<feature type="modified residue" description="4-aspartylphosphate" evidence="1">
    <location>
        <position position="54"/>
    </location>
</feature>
<organism evidence="4 5">
    <name type="scientific">Pedobacter riviphilus</name>
    <dbReference type="NCBI Taxonomy" id="2766984"/>
    <lineage>
        <taxon>Bacteria</taxon>
        <taxon>Pseudomonadati</taxon>
        <taxon>Bacteroidota</taxon>
        <taxon>Sphingobacteriia</taxon>
        <taxon>Sphingobacteriales</taxon>
        <taxon>Sphingobacteriaceae</taxon>
        <taxon>Pedobacter</taxon>
    </lineage>
</organism>
<dbReference type="SMART" id="SM00448">
    <property type="entry name" value="REC"/>
    <property type="match status" value="1"/>
</dbReference>
<dbReference type="InterPro" id="IPR011006">
    <property type="entry name" value="CheY-like_superfamily"/>
</dbReference>
<dbReference type="Proteomes" id="UP000516439">
    <property type="component" value="Chromosome"/>
</dbReference>
<name>A0ABX6TJD9_9SPHI</name>
<keyword evidence="1" id="KW-0597">Phosphoprotein</keyword>
<dbReference type="PROSITE" id="PS50930">
    <property type="entry name" value="HTH_LYTTR"/>
    <property type="match status" value="1"/>
</dbReference>
<dbReference type="SMART" id="SM00850">
    <property type="entry name" value="LytTR"/>
    <property type="match status" value="1"/>
</dbReference>
<sequence>MTILIIEDEARIAKRVERMTAAHFEGNAVIQICDSLKKGIDFLEKNSIDILLLDLNLNGKDGFEVLQSLTSRTFQTIVVSANTENALRAFELGVLDFVPKPFDQERLTLALSRATATKKELSSNLRYLTVRKNGSVHLIELSQLNYIKGAGIYSELHLLDGSSTLHDKGLDALEQILPAGFERIHKSYLVQIKQTEQILISSGTKYALKLKNGEILPIGRSRYKAFRERIALQEEKNHS</sequence>
<dbReference type="Gene3D" id="3.40.50.2300">
    <property type="match status" value="1"/>
</dbReference>
<keyword evidence="5" id="KW-1185">Reference proteome</keyword>
<feature type="domain" description="HTH LytTR-type" evidence="3">
    <location>
        <begin position="128"/>
        <end position="232"/>
    </location>
</feature>
<dbReference type="Gene3D" id="2.40.50.1020">
    <property type="entry name" value="LytTr DNA-binding domain"/>
    <property type="match status" value="1"/>
</dbReference>
<gene>
    <name evidence="4" type="ORF">H9N25_23310</name>
</gene>
<dbReference type="SUPFAM" id="SSF52172">
    <property type="entry name" value="CheY-like"/>
    <property type="match status" value="1"/>
</dbReference>
<proteinExistence type="predicted"/>
<protein>
    <submittedName>
        <fullName evidence="4">Response regulator transcription factor</fullName>
    </submittedName>
</protein>
<dbReference type="InterPro" id="IPR046947">
    <property type="entry name" value="LytR-like"/>
</dbReference>
<evidence type="ECO:0000313" key="5">
    <source>
        <dbReference type="Proteomes" id="UP000516439"/>
    </source>
</evidence>
<evidence type="ECO:0000313" key="4">
    <source>
        <dbReference type="EMBL" id="QNR84777.1"/>
    </source>
</evidence>
<dbReference type="EMBL" id="CP061171">
    <property type="protein sequence ID" value="QNR84777.1"/>
    <property type="molecule type" value="Genomic_DNA"/>
</dbReference>
<evidence type="ECO:0000256" key="1">
    <source>
        <dbReference type="PROSITE-ProRule" id="PRU00169"/>
    </source>
</evidence>
<evidence type="ECO:0000259" key="3">
    <source>
        <dbReference type="PROSITE" id="PS50930"/>
    </source>
</evidence>
<dbReference type="InterPro" id="IPR007492">
    <property type="entry name" value="LytTR_DNA-bd_dom"/>
</dbReference>
<dbReference type="PANTHER" id="PTHR37299:SF1">
    <property type="entry name" value="STAGE 0 SPORULATION PROTEIN A HOMOLOG"/>
    <property type="match status" value="1"/>
</dbReference>
<dbReference type="Pfam" id="PF00072">
    <property type="entry name" value="Response_reg"/>
    <property type="match status" value="1"/>
</dbReference>
<dbReference type="InterPro" id="IPR001789">
    <property type="entry name" value="Sig_transdc_resp-reg_receiver"/>
</dbReference>
<feature type="domain" description="Response regulatory" evidence="2">
    <location>
        <begin position="2"/>
        <end position="115"/>
    </location>
</feature>
<dbReference type="PROSITE" id="PS50110">
    <property type="entry name" value="RESPONSE_REGULATORY"/>
    <property type="match status" value="1"/>
</dbReference>
<evidence type="ECO:0000259" key="2">
    <source>
        <dbReference type="PROSITE" id="PS50110"/>
    </source>
</evidence>